<evidence type="ECO:0000256" key="1">
    <source>
        <dbReference type="SAM" id="MobiDB-lite"/>
    </source>
</evidence>
<feature type="compositionally biased region" description="Basic and acidic residues" evidence="1">
    <location>
        <begin position="84"/>
        <end position="105"/>
    </location>
</feature>
<comment type="caution">
    <text evidence="2">The sequence shown here is derived from an EMBL/GenBank/DDBJ whole genome shotgun (WGS) entry which is preliminary data.</text>
</comment>
<proteinExistence type="predicted"/>
<reference evidence="2 3" key="1">
    <citation type="submission" date="2018-08" db="EMBL/GenBank/DDBJ databases">
        <title>Aphanomyces genome sequencing and annotation.</title>
        <authorList>
            <person name="Minardi D."/>
            <person name="Oidtmann B."/>
            <person name="Van Der Giezen M."/>
            <person name="Studholme D.J."/>
        </authorList>
    </citation>
    <scope>NUCLEOTIDE SEQUENCE [LARGE SCALE GENOMIC DNA]</scope>
    <source>
        <strain evidence="2 3">Sv</strain>
    </source>
</reference>
<gene>
    <name evidence="2" type="ORF">DYB35_005388</name>
</gene>
<name>A0A3R7ED74_APHAT</name>
<dbReference type="AlphaFoldDB" id="A0A3R7ED74"/>
<dbReference type="EMBL" id="QUTG01002434">
    <property type="protein sequence ID" value="RHY96256.1"/>
    <property type="molecule type" value="Genomic_DNA"/>
</dbReference>
<protein>
    <submittedName>
        <fullName evidence="2">Uncharacterized protein</fullName>
    </submittedName>
</protein>
<evidence type="ECO:0000313" key="3">
    <source>
        <dbReference type="Proteomes" id="UP000285712"/>
    </source>
</evidence>
<evidence type="ECO:0000313" key="2">
    <source>
        <dbReference type="EMBL" id="RHY96256.1"/>
    </source>
</evidence>
<dbReference type="Proteomes" id="UP000285712">
    <property type="component" value="Unassembled WGS sequence"/>
</dbReference>
<accession>A0A3R7ED74</accession>
<sequence length="121" mass="13218">MTSSSSSLLQYSHVVLTCGGTDMPSITSLDPMTQHLLGQEVFQYDFTKERSLVESSRSRRMSQDNASPNDEELAKTGMAILNMVEHHAASASPEKGHRDSLDRRNSADDVAAAIAASLKEY</sequence>
<feature type="region of interest" description="Disordered" evidence="1">
    <location>
        <begin position="53"/>
        <end position="105"/>
    </location>
</feature>
<organism evidence="2 3">
    <name type="scientific">Aphanomyces astaci</name>
    <name type="common">Crayfish plague agent</name>
    <dbReference type="NCBI Taxonomy" id="112090"/>
    <lineage>
        <taxon>Eukaryota</taxon>
        <taxon>Sar</taxon>
        <taxon>Stramenopiles</taxon>
        <taxon>Oomycota</taxon>
        <taxon>Saprolegniomycetes</taxon>
        <taxon>Saprolegniales</taxon>
        <taxon>Verrucalvaceae</taxon>
        <taxon>Aphanomyces</taxon>
    </lineage>
</organism>
<dbReference type="VEuPathDB" id="FungiDB:H257_10994"/>